<name>A0A7V3YFE0_9BACT</name>
<keyword evidence="1" id="KW-0677">Repeat</keyword>
<dbReference type="InterPro" id="IPR050498">
    <property type="entry name" value="Ycf3"/>
</dbReference>
<protein>
    <submittedName>
        <fullName evidence="3">Tetratricopeptide repeat protein</fullName>
    </submittedName>
</protein>
<gene>
    <name evidence="3" type="ORF">ENV30_02015</name>
</gene>
<sequence length="223" mass="25882">MKQFPTVMLLLLSGLFLVSEVQGSNLFEEAMAAKASGDAERALYLFEKCIAEGERVLDAFWESGLLLLEEGKYRRAFELSERAIPVFSAHLEAHPEDHMNWFRLGYIFELRSSTGYFREWEKARTCLTRALEHSPGNSFYLLHLGYVLYKMGEGKEAEEKLRGVLLREPLNLEARYWLAVVLASERKYGEAEEELRFLLEHAPEDFGRLREVEKLLRKVERKG</sequence>
<accession>A0A7V3YFE0</accession>
<dbReference type="PANTHER" id="PTHR44858:SF1">
    <property type="entry name" value="UDP-N-ACETYLGLUCOSAMINE--PEPTIDE N-ACETYLGLUCOSAMINYLTRANSFERASE SPINDLY-RELATED"/>
    <property type="match status" value="1"/>
</dbReference>
<dbReference type="Pfam" id="PF13432">
    <property type="entry name" value="TPR_16"/>
    <property type="match status" value="1"/>
</dbReference>
<evidence type="ECO:0000256" key="2">
    <source>
        <dbReference type="ARBA" id="ARBA00022803"/>
    </source>
</evidence>
<dbReference type="EMBL" id="DTFV01000035">
    <property type="protein sequence ID" value="HGI30079.1"/>
    <property type="molecule type" value="Genomic_DNA"/>
</dbReference>
<dbReference type="Gene3D" id="1.25.40.10">
    <property type="entry name" value="Tetratricopeptide repeat domain"/>
    <property type="match status" value="1"/>
</dbReference>
<comment type="caution">
    <text evidence="3">The sequence shown here is derived from an EMBL/GenBank/DDBJ whole genome shotgun (WGS) entry which is preliminary data.</text>
</comment>
<keyword evidence="2" id="KW-0802">TPR repeat</keyword>
<organism evidence="3">
    <name type="scientific">Candidatus Caldatribacterium californiense</name>
    <dbReference type="NCBI Taxonomy" id="1454726"/>
    <lineage>
        <taxon>Bacteria</taxon>
        <taxon>Pseudomonadati</taxon>
        <taxon>Atribacterota</taxon>
        <taxon>Atribacteria</taxon>
        <taxon>Atribacterales</taxon>
        <taxon>Candidatus Caldatribacteriaceae</taxon>
        <taxon>Candidatus Caldatribacterium</taxon>
    </lineage>
</organism>
<proteinExistence type="predicted"/>
<evidence type="ECO:0000313" key="3">
    <source>
        <dbReference type="EMBL" id="HGI30079.1"/>
    </source>
</evidence>
<dbReference type="InterPro" id="IPR011990">
    <property type="entry name" value="TPR-like_helical_dom_sf"/>
</dbReference>
<dbReference type="PANTHER" id="PTHR44858">
    <property type="entry name" value="TETRATRICOPEPTIDE REPEAT PROTEIN 6"/>
    <property type="match status" value="1"/>
</dbReference>
<reference evidence="3" key="1">
    <citation type="journal article" date="2020" name="mSystems">
        <title>Genome- and Community-Level Interaction Insights into Carbon Utilization and Element Cycling Functions of Hydrothermarchaeota in Hydrothermal Sediment.</title>
        <authorList>
            <person name="Zhou Z."/>
            <person name="Liu Y."/>
            <person name="Xu W."/>
            <person name="Pan J."/>
            <person name="Luo Z.H."/>
            <person name="Li M."/>
        </authorList>
    </citation>
    <scope>NUCLEOTIDE SEQUENCE [LARGE SCALE GENOMIC DNA]</scope>
    <source>
        <strain evidence="3">SpSt-747</strain>
    </source>
</reference>
<dbReference type="SUPFAM" id="SSF48452">
    <property type="entry name" value="TPR-like"/>
    <property type="match status" value="1"/>
</dbReference>
<evidence type="ECO:0000256" key="1">
    <source>
        <dbReference type="ARBA" id="ARBA00022737"/>
    </source>
</evidence>
<dbReference type="AlphaFoldDB" id="A0A7V3YFE0"/>